<accession>A0AAN6UUT1</accession>
<protein>
    <submittedName>
        <fullName evidence="2">Uncharacterized protein</fullName>
    </submittedName>
</protein>
<sequence>METFMSGIARLGRQPSCETDAEAARRQLGVDGTCIQAVPAGWPSQVARWPARQWPGGGDQQPPIVRSRCQPVSSPEQLPSSKTRRTRQGRNGPSKKLCVSGPRVPVAQAVLHAGAAGAGIDAARSMAINLPRPAPPLSAATRPPPGPAWTLAIHPVELAPTGRQWLFLAILRRSSVQASCPADMPSKCHPPSCLAAVSVRGAPERKQSRGLQLRGQPADASCKTRRNQLRERRASKLNPLPSLLFLVS</sequence>
<name>A0AAN6UUT1_9PEZI</name>
<evidence type="ECO:0000313" key="3">
    <source>
        <dbReference type="Proteomes" id="UP001304895"/>
    </source>
</evidence>
<dbReference type="AlphaFoldDB" id="A0AAN6UUT1"/>
<comment type="caution">
    <text evidence="2">The sequence shown here is derived from an EMBL/GenBank/DDBJ whole genome shotgun (WGS) entry which is preliminary data.</text>
</comment>
<dbReference type="Proteomes" id="UP001304895">
    <property type="component" value="Unassembled WGS sequence"/>
</dbReference>
<gene>
    <name evidence="2" type="ORF">BT67DRAFT_3938</name>
</gene>
<reference evidence="2" key="1">
    <citation type="journal article" date="2023" name="Mol. Phylogenet. Evol.">
        <title>Genome-scale phylogeny and comparative genomics of the fungal order Sordariales.</title>
        <authorList>
            <person name="Hensen N."/>
            <person name="Bonometti L."/>
            <person name="Westerberg I."/>
            <person name="Brannstrom I.O."/>
            <person name="Guillou S."/>
            <person name="Cros-Aarteil S."/>
            <person name="Calhoun S."/>
            <person name="Haridas S."/>
            <person name="Kuo A."/>
            <person name="Mondo S."/>
            <person name="Pangilinan J."/>
            <person name="Riley R."/>
            <person name="LaButti K."/>
            <person name="Andreopoulos B."/>
            <person name="Lipzen A."/>
            <person name="Chen C."/>
            <person name="Yan M."/>
            <person name="Daum C."/>
            <person name="Ng V."/>
            <person name="Clum A."/>
            <person name="Steindorff A."/>
            <person name="Ohm R.A."/>
            <person name="Martin F."/>
            <person name="Silar P."/>
            <person name="Natvig D.O."/>
            <person name="Lalanne C."/>
            <person name="Gautier V."/>
            <person name="Ament-Velasquez S.L."/>
            <person name="Kruys A."/>
            <person name="Hutchinson M.I."/>
            <person name="Powell A.J."/>
            <person name="Barry K."/>
            <person name="Miller A.N."/>
            <person name="Grigoriev I.V."/>
            <person name="Debuchy R."/>
            <person name="Gladieux P."/>
            <person name="Hiltunen Thoren M."/>
            <person name="Johannesson H."/>
        </authorList>
    </citation>
    <scope>NUCLEOTIDE SEQUENCE</scope>
    <source>
        <strain evidence="2">CBS 123565</strain>
    </source>
</reference>
<evidence type="ECO:0000313" key="2">
    <source>
        <dbReference type="EMBL" id="KAK4138226.1"/>
    </source>
</evidence>
<proteinExistence type="predicted"/>
<evidence type="ECO:0000256" key="1">
    <source>
        <dbReference type="SAM" id="MobiDB-lite"/>
    </source>
</evidence>
<feature type="region of interest" description="Disordered" evidence="1">
    <location>
        <begin position="204"/>
        <end position="233"/>
    </location>
</feature>
<organism evidence="2 3">
    <name type="scientific">Trichocladium antarcticum</name>
    <dbReference type="NCBI Taxonomy" id="1450529"/>
    <lineage>
        <taxon>Eukaryota</taxon>
        <taxon>Fungi</taxon>
        <taxon>Dikarya</taxon>
        <taxon>Ascomycota</taxon>
        <taxon>Pezizomycotina</taxon>
        <taxon>Sordariomycetes</taxon>
        <taxon>Sordariomycetidae</taxon>
        <taxon>Sordariales</taxon>
        <taxon>Chaetomiaceae</taxon>
        <taxon>Trichocladium</taxon>
    </lineage>
</organism>
<keyword evidence="3" id="KW-1185">Reference proteome</keyword>
<dbReference type="EMBL" id="MU853401">
    <property type="protein sequence ID" value="KAK4138226.1"/>
    <property type="molecule type" value="Genomic_DNA"/>
</dbReference>
<reference evidence="2" key="2">
    <citation type="submission" date="2023-05" db="EMBL/GenBank/DDBJ databases">
        <authorList>
            <consortium name="Lawrence Berkeley National Laboratory"/>
            <person name="Steindorff A."/>
            <person name="Hensen N."/>
            <person name="Bonometti L."/>
            <person name="Westerberg I."/>
            <person name="Brannstrom I.O."/>
            <person name="Guillou S."/>
            <person name="Cros-Aarteil S."/>
            <person name="Calhoun S."/>
            <person name="Haridas S."/>
            <person name="Kuo A."/>
            <person name="Mondo S."/>
            <person name="Pangilinan J."/>
            <person name="Riley R."/>
            <person name="Labutti K."/>
            <person name="Andreopoulos B."/>
            <person name="Lipzen A."/>
            <person name="Chen C."/>
            <person name="Yanf M."/>
            <person name="Daum C."/>
            <person name="Ng V."/>
            <person name="Clum A."/>
            <person name="Ohm R."/>
            <person name="Martin F."/>
            <person name="Silar P."/>
            <person name="Natvig D."/>
            <person name="Lalanne C."/>
            <person name="Gautier V."/>
            <person name="Ament-Velasquez S.L."/>
            <person name="Kruys A."/>
            <person name="Hutchinson M.I."/>
            <person name="Powell A.J."/>
            <person name="Barry K."/>
            <person name="Miller A.N."/>
            <person name="Grigoriev I.V."/>
            <person name="Debuchy R."/>
            <person name="Gladieux P."/>
            <person name="Thoren M.H."/>
            <person name="Johannesson H."/>
        </authorList>
    </citation>
    <scope>NUCLEOTIDE SEQUENCE</scope>
    <source>
        <strain evidence="2">CBS 123565</strain>
    </source>
</reference>
<feature type="region of interest" description="Disordered" evidence="1">
    <location>
        <begin position="49"/>
        <end position="99"/>
    </location>
</feature>
<feature type="compositionally biased region" description="Polar residues" evidence="1">
    <location>
        <begin position="70"/>
        <end position="81"/>
    </location>
</feature>